<organism evidence="2 3">
    <name type="scientific">Perkinsus chesapeaki</name>
    <name type="common">Clam parasite</name>
    <name type="synonym">Perkinsus andrewsi</name>
    <dbReference type="NCBI Taxonomy" id="330153"/>
    <lineage>
        <taxon>Eukaryota</taxon>
        <taxon>Sar</taxon>
        <taxon>Alveolata</taxon>
        <taxon>Perkinsozoa</taxon>
        <taxon>Perkinsea</taxon>
        <taxon>Perkinsida</taxon>
        <taxon>Perkinsidae</taxon>
        <taxon>Perkinsus</taxon>
    </lineage>
</organism>
<evidence type="ECO:0000313" key="3">
    <source>
        <dbReference type="Proteomes" id="UP000591131"/>
    </source>
</evidence>
<evidence type="ECO:0000256" key="1">
    <source>
        <dbReference type="SAM" id="MobiDB-lite"/>
    </source>
</evidence>
<reference evidence="2 3" key="1">
    <citation type="submission" date="2020-04" db="EMBL/GenBank/DDBJ databases">
        <title>Perkinsus chesapeaki whole genome sequence.</title>
        <authorList>
            <person name="Bogema D.R."/>
        </authorList>
    </citation>
    <scope>NUCLEOTIDE SEQUENCE [LARGE SCALE GENOMIC DNA]</scope>
    <source>
        <strain evidence="2">ATCC PRA-425</strain>
    </source>
</reference>
<accession>A0A7J6MYB5</accession>
<gene>
    <name evidence="2" type="ORF">FOL47_006571</name>
</gene>
<keyword evidence="3" id="KW-1185">Reference proteome</keyword>
<dbReference type="AlphaFoldDB" id="A0A7J6MYB5"/>
<dbReference type="OrthoDB" id="441823at2759"/>
<feature type="region of interest" description="Disordered" evidence="1">
    <location>
        <begin position="519"/>
        <end position="538"/>
    </location>
</feature>
<proteinExistence type="predicted"/>
<protein>
    <submittedName>
        <fullName evidence="2">Uncharacterized protein</fullName>
    </submittedName>
</protein>
<name>A0A7J6MYB5_PERCH</name>
<sequence length="538" mass="59518">MSYRVDRRISLEKGDVLDDAPTSTDRRISGNDERIAKLRYLFLTMVIQPIEKANIWQQFLASQTTDTTTAITADGCGAGDRLNRDHSAALILGVPGCGKRTLFKTLSHDIERQLNKGKTTAGLYNGNARVNKPLGLRITKVSTACQGNEEVKNRAASTTNVVSKDDELLVAATMAAQAAVVTDGQSRMAPIDFGYLPALMRRHMKGKDEEAFMEIGTLSLFYCEHPQHHILISKQSLQGYITRGRFVAVICLDMMNPSSVISTFEGHLETLSRICGPLFDTMDITTQEALHNKIVHNITTAQQKKGSTLSETNVQGADHLEWLSNRGYPIIIVLTRCDAFDKIDPMKWRPVIVHLRHRASHYGATIIATDSSEFSSLRESDAINAGITARNGRLFYDHIMAQVYGGEFPEANREDGGRALIVLPPGQDGGPDQFRRSLNEEDADFLSRPIETFFDSEKDDLGDSREETHTIENADSMKVFLSRMAERMPPPPVARSAPGVRDAAATPVTNRSFFQNLLIKDPASSGRKVPQSEVRTPS</sequence>
<dbReference type="Proteomes" id="UP000591131">
    <property type="component" value="Unassembled WGS sequence"/>
</dbReference>
<evidence type="ECO:0000313" key="2">
    <source>
        <dbReference type="EMBL" id="KAF4676180.1"/>
    </source>
</evidence>
<dbReference type="EMBL" id="JAAPAO010000037">
    <property type="protein sequence ID" value="KAF4676180.1"/>
    <property type="molecule type" value="Genomic_DNA"/>
</dbReference>
<comment type="caution">
    <text evidence="2">The sequence shown here is derived from an EMBL/GenBank/DDBJ whole genome shotgun (WGS) entry which is preliminary data.</text>
</comment>